<dbReference type="Proteomes" id="UP000019376">
    <property type="component" value="Unassembled WGS sequence"/>
</dbReference>
<dbReference type="EMBL" id="KB644408">
    <property type="protein sequence ID" value="EPS26190.1"/>
    <property type="molecule type" value="Genomic_DNA"/>
</dbReference>
<reference evidence="1 2" key="1">
    <citation type="journal article" date="2013" name="PLoS ONE">
        <title>Genomic and secretomic analyses reveal unique features of the lignocellulolytic enzyme system of Penicillium decumbens.</title>
        <authorList>
            <person name="Liu G."/>
            <person name="Zhang L."/>
            <person name="Wei X."/>
            <person name="Zou G."/>
            <person name="Qin Y."/>
            <person name="Ma L."/>
            <person name="Li J."/>
            <person name="Zheng H."/>
            <person name="Wang S."/>
            <person name="Wang C."/>
            <person name="Xun L."/>
            <person name="Zhao G.-P."/>
            <person name="Zhou Z."/>
            <person name="Qu Y."/>
        </authorList>
    </citation>
    <scope>NUCLEOTIDE SEQUENCE [LARGE SCALE GENOMIC DNA]</scope>
    <source>
        <strain evidence="2">114-2 / CGMCC 5302</strain>
    </source>
</reference>
<dbReference type="PhylomeDB" id="S7Z6K1"/>
<dbReference type="HOGENOM" id="CLU_2278405_0_0_1"/>
<dbReference type="AlphaFoldDB" id="S7Z6K1"/>
<protein>
    <submittedName>
        <fullName evidence="1">Uncharacterized protein</fullName>
    </submittedName>
</protein>
<keyword evidence="2" id="KW-1185">Reference proteome</keyword>
<accession>S7Z6K1</accession>
<sequence length="102" mass="11533">MKDSDRVFLVSSLKEKWNTFDTTVFQGLADGVSQEILLASLSRDVYKLTAEDIQKIATIPGQISGKIRLTDTYNKYASIFVTIPITRELTNLLTINRQTISY</sequence>
<gene>
    <name evidence="1" type="ORF">PDE_01126</name>
</gene>
<organism evidence="1 2">
    <name type="scientific">Penicillium oxalicum (strain 114-2 / CGMCC 5302)</name>
    <name type="common">Penicillium decumbens</name>
    <dbReference type="NCBI Taxonomy" id="933388"/>
    <lineage>
        <taxon>Eukaryota</taxon>
        <taxon>Fungi</taxon>
        <taxon>Dikarya</taxon>
        <taxon>Ascomycota</taxon>
        <taxon>Pezizomycotina</taxon>
        <taxon>Eurotiomycetes</taxon>
        <taxon>Eurotiomycetidae</taxon>
        <taxon>Eurotiales</taxon>
        <taxon>Aspergillaceae</taxon>
        <taxon>Penicillium</taxon>
    </lineage>
</organism>
<evidence type="ECO:0000313" key="1">
    <source>
        <dbReference type="EMBL" id="EPS26190.1"/>
    </source>
</evidence>
<evidence type="ECO:0000313" key="2">
    <source>
        <dbReference type="Proteomes" id="UP000019376"/>
    </source>
</evidence>
<proteinExistence type="predicted"/>
<name>S7Z6K1_PENO1</name>
<dbReference type="OrthoDB" id="4499469at2759"/>